<dbReference type="PROSITE" id="PS51705">
    <property type="entry name" value="G_HFLX"/>
    <property type="match status" value="1"/>
</dbReference>
<dbReference type="PANTHER" id="PTHR10229">
    <property type="entry name" value="GTP-BINDING PROTEIN HFLX"/>
    <property type="match status" value="1"/>
</dbReference>
<dbReference type="InterPro" id="IPR006073">
    <property type="entry name" value="GTP-bd"/>
</dbReference>
<dbReference type="InterPro" id="IPR045498">
    <property type="entry name" value="HflX_C"/>
</dbReference>
<dbReference type="InterPro" id="IPR025121">
    <property type="entry name" value="GTPase_HflX_N"/>
</dbReference>
<dbReference type="CDD" id="cd01878">
    <property type="entry name" value="HflX"/>
    <property type="match status" value="1"/>
</dbReference>
<dbReference type="Pfam" id="PF13167">
    <property type="entry name" value="GTP-bdg_N"/>
    <property type="match status" value="1"/>
</dbReference>
<dbReference type="GO" id="GO:0003924">
    <property type="term" value="F:GTPase activity"/>
    <property type="evidence" value="ECO:0007669"/>
    <property type="project" value="UniProtKB-UniRule"/>
</dbReference>
<protein>
    <recommendedName>
        <fullName evidence="6">GTPase HflX</fullName>
    </recommendedName>
    <alternativeName>
        <fullName evidence="6">GTP-binding protein HflX</fullName>
    </alternativeName>
</protein>
<evidence type="ECO:0000256" key="6">
    <source>
        <dbReference type="HAMAP-Rule" id="MF_00900"/>
    </source>
</evidence>
<dbReference type="Gene3D" id="6.10.250.2860">
    <property type="match status" value="1"/>
</dbReference>
<feature type="binding site" evidence="7">
    <location>
        <begin position="239"/>
        <end position="246"/>
    </location>
    <ligand>
        <name>GTP</name>
        <dbReference type="ChEBI" id="CHEBI:37565"/>
    </ligand>
</feature>
<feature type="binding site" evidence="8">
    <location>
        <position position="274"/>
    </location>
    <ligand>
        <name>Mg(2+)</name>
        <dbReference type="ChEBI" id="CHEBI:18420"/>
    </ligand>
</feature>
<dbReference type="HAMAP" id="MF_00900">
    <property type="entry name" value="GTPase_HflX"/>
    <property type="match status" value="1"/>
</dbReference>
<evidence type="ECO:0000256" key="4">
    <source>
        <dbReference type="ARBA" id="ARBA00022842"/>
    </source>
</evidence>
<dbReference type="STRING" id="520762.AN619_25090"/>
<evidence type="ECO:0000313" key="11">
    <source>
        <dbReference type="Proteomes" id="UP000070456"/>
    </source>
</evidence>
<dbReference type="Pfam" id="PF16360">
    <property type="entry name" value="GTP-bdg_M"/>
    <property type="match status" value="1"/>
</dbReference>
<comment type="similarity">
    <text evidence="6">Belongs to the TRAFAC class OBG-HflX-like GTPase superfamily. HflX GTPase family.</text>
</comment>
<dbReference type="NCBIfam" id="TIGR00231">
    <property type="entry name" value="small_GTP"/>
    <property type="match status" value="1"/>
</dbReference>
<dbReference type="Gene3D" id="3.40.50.11060">
    <property type="entry name" value="GTPase HflX, N-terminal domain"/>
    <property type="match status" value="1"/>
</dbReference>
<comment type="subunit">
    <text evidence="6">Monomer. Associates with the 50S ribosomal subunit.</text>
</comment>
<comment type="caution">
    <text evidence="10">The sequence shown here is derived from an EMBL/GenBank/DDBJ whole genome shotgun (WGS) entry which is preliminary data.</text>
</comment>
<dbReference type="Gene3D" id="3.40.50.300">
    <property type="entry name" value="P-loop containing nucleotide triphosphate hydrolases"/>
    <property type="match status" value="1"/>
</dbReference>
<dbReference type="EMBL" id="LOEE01000061">
    <property type="protein sequence ID" value="KXG74191.1"/>
    <property type="molecule type" value="Genomic_DNA"/>
</dbReference>
<dbReference type="InterPro" id="IPR032305">
    <property type="entry name" value="GTP-bd_M"/>
</dbReference>
<accession>A0A140L0W6</accession>
<dbReference type="FunFam" id="3.40.50.11060:FF:000001">
    <property type="entry name" value="GTPase HflX"/>
    <property type="match status" value="1"/>
</dbReference>
<dbReference type="InterPro" id="IPR027417">
    <property type="entry name" value="P-loop_NTPase"/>
</dbReference>
<comment type="function">
    <text evidence="6">GTPase that associates with the 50S ribosomal subunit and may have a role during protein synthesis or ribosome biogenesis.</text>
</comment>
<keyword evidence="2 8" id="KW-0479">Metal-binding</keyword>
<dbReference type="InterPro" id="IPR016496">
    <property type="entry name" value="GTPase_HflX"/>
</dbReference>
<dbReference type="GO" id="GO:0005737">
    <property type="term" value="C:cytoplasm"/>
    <property type="evidence" value="ECO:0007669"/>
    <property type="project" value="UniProtKB-SubCell"/>
</dbReference>
<feature type="binding site" evidence="7">
    <location>
        <begin position="294"/>
        <end position="297"/>
    </location>
    <ligand>
        <name>GTP</name>
        <dbReference type="ChEBI" id="CHEBI:37565"/>
    </ligand>
</feature>
<organism evidence="10 11">
    <name type="scientific">Thermotalea metallivorans</name>
    <dbReference type="NCBI Taxonomy" id="520762"/>
    <lineage>
        <taxon>Bacteria</taxon>
        <taxon>Bacillati</taxon>
        <taxon>Bacillota</taxon>
        <taxon>Clostridia</taxon>
        <taxon>Peptostreptococcales</taxon>
        <taxon>Thermotaleaceae</taxon>
        <taxon>Thermotalea</taxon>
    </lineage>
</organism>
<reference evidence="10 11" key="1">
    <citation type="submission" date="2015-12" db="EMBL/GenBank/DDBJ databases">
        <title>Draft genome sequence of the thermoanaerobe Thermotalea metallivorans, an isolate from the runoff channel of the Great Artesian Basin, Australia.</title>
        <authorList>
            <person name="Patel B.K."/>
        </authorList>
    </citation>
    <scope>NUCLEOTIDE SEQUENCE [LARGE SCALE GENOMIC DNA]</scope>
    <source>
        <strain evidence="10 11">B2-1</strain>
    </source>
</reference>
<dbReference type="PANTHER" id="PTHR10229:SF0">
    <property type="entry name" value="GTP-BINDING PROTEIN 6-RELATED"/>
    <property type="match status" value="1"/>
</dbReference>
<dbReference type="PATRIC" id="fig|520762.4.peg.2788"/>
<dbReference type="NCBIfam" id="TIGR03156">
    <property type="entry name" value="GTP_HflX"/>
    <property type="match status" value="1"/>
</dbReference>
<dbReference type="Pfam" id="PF01926">
    <property type="entry name" value="MMR_HSR1"/>
    <property type="match status" value="1"/>
</dbReference>
<evidence type="ECO:0000256" key="7">
    <source>
        <dbReference type="PIRSR" id="PIRSR006809-1"/>
    </source>
</evidence>
<dbReference type="Pfam" id="PF19275">
    <property type="entry name" value="HflX_C"/>
    <property type="match status" value="1"/>
</dbReference>
<feature type="domain" description="Hflx-type G" evidence="9">
    <location>
        <begin position="233"/>
        <end position="404"/>
    </location>
</feature>
<evidence type="ECO:0000313" key="10">
    <source>
        <dbReference type="EMBL" id="KXG74191.1"/>
    </source>
</evidence>
<evidence type="ECO:0000256" key="3">
    <source>
        <dbReference type="ARBA" id="ARBA00022741"/>
    </source>
</evidence>
<dbReference type="InterPro" id="IPR030394">
    <property type="entry name" value="G_HFLX_dom"/>
</dbReference>
<dbReference type="InterPro" id="IPR005225">
    <property type="entry name" value="Small_GTP-bd"/>
</dbReference>
<dbReference type="GO" id="GO:0046872">
    <property type="term" value="F:metal ion binding"/>
    <property type="evidence" value="ECO:0007669"/>
    <property type="project" value="UniProtKB-KW"/>
</dbReference>
<keyword evidence="5 6" id="KW-0342">GTP-binding</keyword>
<name>A0A140L0W6_9FIRM</name>
<evidence type="ECO:0000259" key="9">
    <source>
        <dbReference type="PROSITE" id="PS51705"/>
    </source>
</evidence>
<evidence type="ECO:0000256" key="8">
    <source>
        <dbReference type="PIRSR" id="PIRSR006809-2"/>
    </source>
</evidence>
<dbReference type="SUPFAM" id="SSF52540">
    <property type="entry name" value="P-loop containing nucleoside triphosphate hydrolases"/>
    <property type="match status" value="1"/>
</dbReference>
<feature type="binding site" evidence="7">
    <location>
        <begin position="382"/>
        <end position="384"/>
    </location>
    <ligand>
        <name>GTP</name>
        <dbReference type="ChEBI" id="CHEBI:37565"/>
    </ligand>
</feature>
<dbReference type="GO" id="GO:0043022">
    <property type="term" value="F:ribosome binding"/>
    <property type="evidence" value="ECO:0007669"/>
    <property type="project" value="TreeGrafter"/>
</dbReference>
<feature type="binding site" evidence="7">
    <location>
        <begin position="272"/>
        <end position="276"/>
    </location>
    <ligand>
        <name>GTP</name>
        <dbReference type="ChEBI" id="CHEBI:37565"/>
    </ligand>
</feature>
<feature type="binding site" evidence="7">
    <location>
        <begin position="360"/>
        <end position="363"/>
    </location>
    <ligand>
        <name>GTP</name>
        <dbReference type="ChEBI" id="CHEBI:37565"/>
    </ligand>
</feature>
<keyword evidence="11" id="KW-1185">Reference proteome</keyword>
<dbReference type="PRINTS" id="PR00326">
    <property type="entry name" value="GTP1OBG"/>
</dbReference>
<proteinExistence type="inferred from homology"/>
<keyword evidence="3 6" id="KW-0547">Nucleotide-binding</keyword>
<sequence>MDKIDVFLEFSSIIYGIERDKVGEGMQFNENNEIINVIEQRAILVGLSTGTRDEITTIENSMEELKELAKAAGAVVLDMVVQNRPRVDAAYYIGKGKAEEIKIFCRALDANLVIFNDELSGAQIRNLEELMEVTVIDRTTLILDIFAQRAQSKEGKLQVELAQLRYRLPRLIGLGNSLSRTGAGIGTRGPGEKKLELDRRHILDRISDIRHQLEEIRKNRETQRTKRRKSEIPVVALVGYTNAGKSTLMNKLMSISGVQQEEKEVYVEDMLFATLDTAHRKMVLPSKEEFILIDTVGFVSKLPHSLVEAFKATLEEVQEANLLLHVVDATNEDFEMQIKVTEKVLNELGVKDKPTILIFNKIDKQEDQSALIPRGENIVHLSALKDIGIDILMQMIKDKLFSNMKKVSLLLPYSKGDIVSYLCDKTKVVKTEYREDGVLVETTVGPADYNKYRQYQVNKAEMAE</sequence>
<dbReference type="GO" id="GO:0005525">
    <property type="term" value="F:GTP binding"/>
    <property type="evidence" value="ECO:0007669"/>
    <property type="project" value="UniProtKB-UniRule"/>
</dbReference>
<keyword evidence="4 8" id="KW-0460">Magnesium</keyword>
<dbReference type="PIRSF" id="PIRSF006809">
    <property type="entry name" value="GTP-binding_hflX_prd"/>
    <property type="match status" value="1"/>
</dbReference>
<dbReference type="InterPro" id="IPR042108">
    <property type="entry name" value="GTPase_HflX_N_sf"/>
</dbReference>
<feature type="binding site" evidence="8">
    <location>
        <position position="246"/>
    </location>
    <ligand>
        <name>Mg(2+)</name>
        <dbReference type="ChEBI" id="CHEBI:18420"/>
    </ligand>
</feature>
<gene>
    <name evidence="6 10" type="primary">hflX</name>
    <name evidence="10" type="ORF">AN619_25090</name>
</gene>
<keyword evidence="1 6" id="KW-0963">Cytoplasm</keyword>
<comment type="subcellular location">
    <subcellularLocation>
        <location evidence="6">Cytoplasm</location>
    </subcellularLocation>
    <text evidence="6">May associate with membranes.</text>
</comment>
<evidence type="ECO:0000256" key="1">
    <source>
        <dbReference type="ARBA" id="ARBA00022490"/>
    </source>
</evidence>
<comment type="cofactor">
    <cofactor evidence="8">
        <name>Mg(2+)</name>
        <dbReference type="ChEBI" id="CHEBI:18420"/>
    </cofactor>
</comment>
<dbReference type="Proteomes" id="UP000070456">
    <property type="component" value="Unassembled WGS sequence"/>
</dbReference>
<dbReference type="AlphaFoldDB" id="A0A140L0W6"/>
<evidence type="ECO:0000256" key="5">
    <source>
        <dbReference type="ARBA" id="ARBA00023134"/>
    </source>
</evidence>
<evidence type="ECO:0000256" key="2">
    <source>
        <dbReference type="ARBA" id="ARBA00022723"/>
    </source>
</evidence>